<dbReference type="CDD" id="cd00146">
    <property type="entry name" value="PKD"/>
    <property type="match status" value="3"/>
</dbReference>
<keyword evidence="3" id="KW-1185">Reference proteome</keyword>
<dbReference type="STRING" id="1391627.SAMN05216464_10385"/>
<dbReference type="InterPro" id="IPR000601">
    <property type="entry name" value="PKD_dom"/>
</dbReference>
<dbReference type="InterPro" id="IPR022409">
    <property type="entry name" value="PKD/Chitinase_dom"/>
</dbReference>
<dbReference type="PROSITE" id="PS50093">
    <property type="entry name" value="PKD"/>
    <property type="match status" value="2"/>
</dbReference>
<feature type="domain" description="PKD" evidence="1">
    <location>
        <begin position="557"/>
        <end position="599"/>
    </location>
</feature>
<sequence length="1139" mass="122970">MDHIDGAIGRGSQMALYITGDANTTVAVTVADGSFSQTYPVVAGNILTVNIPSSAFLGDIQGQFLKGIHIVSQKPIAVYAHIYASSVSGATLLLPVNTLGKSYTSINFIQKSNSLNDNQERKPSYSVFTVIGTEDNTTVEITPASNLKGGQQANIPFNIVLKQGEVFQGLALNDLTGTRIRTISTDAGSCKKVAVFSGSSKIAIGCNTTYYTSDNLFQQVYPTSSWGKNYVTAPLKGRNYDVFRIILSDPNTSVTLNGAVLAPGQFTNGVYYDFNSNATNFISADKPIQVAQYAVSQSQSLSCSSVFAGDIGDPEMIYLNPTEQTIDHVTLNSTSNFLIRFNYINVVIKTSAVPTFQLDGAPYTSFTVVPQNTTYSYAQISVSAGVHHISAAEGFNAIAYGFGNNESYGYAAGTNLKNLNEFITLKDPLSPTPQTNGCSGVAYKLQLTLPFQTTNIKWDFKNGTVVNDPNPVVKFTTNPTGTKVLYVYEYPGNLPPYTPGDHSVVATVLNPVADDCGSNEDVEFDFNVADYPVAKATFTNACLGQPVTFTDVSETFGNNIKTWLWDFGDGQTSVLQSPTHTYTYANDFKVHLTVTNQNGCGDVSDIIPVHISAIPVADFDFSTPECKAADITFTDKSIPANDPITKWTWDFGDGSPVVEKVDNLPFTHNYPATGTFTVKLTVSNANSCTSDVKQKDIIIHELPVVDFTMPDACTADFAMFTDKSTIADNTEADFTYLWNFGDVNSNAGNPNTSTDKNPKHRFIDAQLNYTVTLTVKSKYGCEVTSSQSFRVNGDNPKADIEVLNPNDLCSNREVFFENRSTVNFGNVTRIEVIYDITDPSTKVVYDHPAFGQQLRHVYPQFTNATQNYQVQIAAFSGDICGDVKQPITITLKGTPIVTFAAVPGICPEKEPIQLTSLPPEGPTGAGVFSGAGVSAGGVFTPAAAGAGTFNIQYIYTSQNACADTVLIPITVYPSPTVTAGNDVLILEGSHITLKPTVSGHNLTYKWVPSTGLDHDDVLNPVATPTETTPYKLIVTSAEGCSASADVTVNVLKNLQIPNTFTPNGDGRNDVWEIKYLATYPGNTVDIFNRYGQKLFSSIGYNVPWDGTYKGSAVPPGTYYYIIDPKNGRKVISGNVTIIR</sequence>
<organism evidence="2 3">
    <name type="scientific">Mucilaginibacter pineti</name>
    <dbReference type="NCBI Taxonomy" id="1391627"/>
    <lineage>
        <taxon>Bacteria</taxon>
        <taxon>Pseudomonadati</taxon>
        <taxon>Bacteroidota</taxon>
        <taxon>Sphingobacteriia</taxon>
        <taxon>Sphingobacteriales</taxon>
        <taxon>Sphingobacteriaceae</taxon>
        <taxon>Mucilaginibacter</taxon>
    </lineage>
</organism>
<reference evidence="2 3" key="1">
    <citation type="submission" date="2016-10" db="EMBL/GenBank/DDBJ databases">
        <authorList>
            <person name="de Groot N.N."/>
        </authorList>
    </citation>
    <scope>NUCLEOTIDE SEQUENCE [LARGE SCALE GENOMIC DNA]</scope>
    <source>
        <strain evidence="2 3">47C3B</strain>
    </source>
</reference>
<accession>A0A1G6YSZ7</accession>
<dbReference type="Pfam" id="PF13585">
    <property type="entry name" value="CHU_C"/>
    <property type="match status" value="1"/>
</dbReference>
<dbReference type="AlphaFoldDB" id="A0A1G6YSZ7"/>
<dbReference type="SUPFAM" id="SSF49299">
    <property type="entry name" value="PKD domain"/>
    <property type="match status" value="3"/>
</dbReference>
<proteinExistence type="predicted"/>
<evidence type="ECO:0000313" key="2">
    <source>
        <dbReference type="EMBL" id="SDD93470.1"/>
    </source>
</evidence>
<protein>
    <submittedName>
        <fullName evidence="2">Gliding motility-associated C-terminal domain-containing protein</fullName>
    </submittedName>
</protein>
<dbReference type="OrthoDB" id="7794186at2"/>
<dbReference type="RefSeq" id="WP_091147753.1">
    <property type="nucleotide sequence ID" value="NZ_FNAI01000003.1"/>
</dbReference>
<dbReference type="PANTHER" id="PTHR46534:SF1">
    <property type="entry name" value="IGGFC-BINDING PROTEIN N-TERMINAL DOMAIN-CONTAINING PROTEIN"/>
    <property type="match status" value="1"/>
</dbReference>
<dbReference type="Pfam" id="PF17517">
    <property type="entry name" value="IgGFc_binding"/>
    <property type="match status" value="1"/>
</dbReference>
<feature type="domain" description="PKD" evidence="1">
    <location>
        <begin position="640"/>
        <end position="685"/>
    </location>
</feature>
<evidence type="ECO:0000313" key="3">
    <source>
        <dbReference type="Proteomes" id="UP000199072"/>
    </source>
</evidence>
<dbReference type="NCBIfam" id="TIGR04131">
    <property type="entry name" value="Bac_Flav_CTERM"/>
    <property type="match status" value="1"/>
</dbReference>
<gene>
    <name evidence="2" type="ORF">SAMN05216464_10385</name>
</gene>
<dbReference type="InterPro" id="IPR026341">
    <property type="entry name" value="T9SS_type_B"/>
</dbReference>
<dbReference type="EMBL" id="FNAI01000003">
    <property type="protein sequence ID" value="SDD93470.1"/>
    <property type="molecule type" value="Genomic_DNA"/>
</dbReference>
<dbReference type="SMART" id="SM00089">
    <property type="entry name" value="PKD"/>
    <property type="match status" value="4"/>
</dbReference>
<dbReference type="Proteomes" id="UP000199072">
    <property type="component" value="Unassembled WGS sequence"/>
</dbReference>
<name>A0A1G6YSZ7_9SPHI</name>
<dbReference type="InterPro" id="IPR035986">
    <property type="entry name" value="PKD_dom_sf"/>
</dbReference>
<dbReference type="PANTHER" id="PTHR46534">
    <property type="entry name" value="IGGFC_BINDING DOMAIN-CONTAINING PROTEIN"/>
    <property type="match status" value="1"/>
</dbReference>
<dbReference type="InterPro" id="IPR013783">
    <property type="entry name" value="Ig-like_fold"/>
</dbReference>
<dbReference type="Pfam" id="PF18911">
    <property type="entry name" value="PKD_4"/>
    <property type="match status" value="3"/>
</dbReference>
<dbReference type="Gene3D" id="2.60.40.10">
    <property type="entry name" value="Immunoglobulins"/>
    <property type="match status" value="3"/>
</dbReference>
<dbReference type="InterPro" id="IPR035234">
    <property type="entry name" value="IgGFc-bd_N"/>
</dbReference>
<evidence type="ECO:0000259" key="1">
    <source>
        <dbReference type="PROSITE" id="PS50093"/>
    </source>
</evidence>